<reference evidence="4" key="1">
    <citation type="journal article" date="2019" name="Int. J. Syst. Evol. Microbiol.">
        <title>The Global Catalogue of Microorganisms (GCM) 10K type strain sequencing project: providing services to taxonomists for standard genome sequencing and annotation.</title>
        <authorList>
            <consortium name="The Broad Institute Genomics Platform"/>
            <consortium name="The Broad Institute Genome Sequencing Center for Infectious Disease"/>
            <person name="Wu L."/>
            <person name="Ma J."/>
        </authorList>
    </citation>
    <scope>NUCLEOTIDE SEQUENCE [LARGE SCALE GENOMIC DNA]</scope>
    <source>
        <strain evidence="4">JCM 19134</strain>
    </source>
</reference>
<sequence>MSKANTITEPTNHTVAERVAAAAHNAIDQASPKLEQMEQRLRTGSEDTSAYVKEKSDEAKQKFNDGLEQSKDFARRNPVLTIGAAFTAGALVAALLGKRK</sequence>
<evidence type="ECO:0000256" key="2">
    <source>
        <dbReference type="SAM" id="Phobius"/>
    </source>
</evidence>
<feature type="region of interest" description="Disordered" evidence="1">
    <location>
        <begin position="27"/>
        <end position="63"/>
    </location>
</feature>
<keyword evidence="2" id="KW-0812">Transmembrane</keyword>
<dbReference type="AlphaFoldDB" id="A0AAV3U8B0"/>
<comment type="caution">
    <text evidence="3">The sequence shown here is derived from an EMBL/GenBank/DDBJ whole genome shotgun (WGS) entry which is preliminary data.</text>
</comment>
<evidence type="ECO:0000313" key="3">
    <source>
        <dbReference type="EMBL" id="GAA4957990.1"/>
    </source>
</evidence>
<dbReference type="RefSeq" id="WP_345427226.1">
    <property type="nucleotide sequence ID" value="NZ_AP031496.1"/>
</dbReference>
<gene>
    <name evidence="3" type="ORF">GCM10025791_43220</name>
</gene>
<feature type="compositionally biased region" description="Basic and acidic residues" evidence="1">
    <location>
        <begin position="35"/>
        <end position="45"/>
    </location>
</feature>
<protein>
    <recommendedName>
        <fullName evidence="5">DUF883 domain-containing protein</fullName>
    </recommendedName>
</protein>
<keyword evidence="2" id="KW-0472">Membrane</keyword>
<accession>A0AAV3U8B0</accession>
<feature type="compositionally biased region" description="Basic and acidic residues" evidence="1">
    <location>
        <begin position="52"/>
        <end position="63"/>
    </location>
</feature>
<evidence type="ECO:0000256" key="1">
    <source>
        <dbReference type="SAM" id="MobiDB-lite"/>
    </source>
</evidence>
<name>A0AAV3U8B0_9ALTE</name>
<evidence type="ECO:0000313" key="4">
    <source>
        <dbReference type="Proteomes" id="UP001409585"/>
    </source>
</evidence>
<dbReference type="EMBL" id="BAABLX010000075">
    <property type="protein sequence ID" value="GAA4957990.1"/>
    <property type="molecule type" value="Genomic_DNA"/>
</dbReference>
<dbReference type="Proteomes" id="UP001409585">
    <property type="component" value="Unassembled WGS sequence"/>
</dbReference>
<organism evidence="3 4">
    <name type="scientific">Halioxenophilus aromaticivorans</name>
    <dbReference type="NCBI Taxonomy" id="1306992"/>
    <lineage>
        <taxon>Bacteria</taxon>
        <taxon>Pseudomonadati</taxon>
        <taxon>Pseudomonadota</taxon>
        <taxon>Gammaproteobacteria</taxon>
        <taxon>Alteromonadales</taxon>
        <taxon>Alteromonadaceae</taxon>
        <taxon>Halioxenophilus</taxon>
    </lineage>
</organism>
<keyword evidence="4" id="KW-1185">Reference proteome</keyword>
<keyword evidence="2" id="KW-1133">Transmembrane helix</keyword>
<evidence type="ECO:0008006" key="5">
    <source>
        <dbReference type="Google" id="ProtNLM"/>
    </source>
</evidence>
<feature type="transmembrane region" description="Helical" evidence="2">
    <location>
        <begin position="79"/>
        <end position="97"/>
    </location>
</feature>
<proteinExistence type="predicted"/>